<evidence type="ECO:0000256" key="4">
    <source>
        <dbReference type="ARBA" id="ARBA00022679"/>
    </source>
</evidence>
<dbReference type="Gene3D" id="3.40.50.12580">
    <property type="match status" value="1"/>
</dbReference>
<dbReference type="InterPro" id="IPR043148">
    <property type="entry name" value="TagF_C"/>
</dbReference>
<evidence type="ECO:0000313" key="7">
    <source>
        <dbReference type="EMBL" id="HIZ45500.1"/>
    </source>
</evidence>
<dbReference type="PANTHER" id="PTHR37316">
    <property type="entry name" value="TEICHOIC ACID GLYCEROL-PHOSPHATE PRIMASE"/>
    <property type="match status" value="1"/>
</dbReference>
<evidence type="ECO:0000256" key="1">
    <source>
        <dbReference type="ARBA" id="ARBA00004202"/>
    </source>
</evidence>
<dbReference type="GO" id="GO:0047355">
    <property type="term" value="F:CDP-glycerol glycerophosphotransferase activity"/>
    <property type="evidence" value="ECO:0007669"/>
    <property type="project" value="InterPro"/>
</dbReference>
<organism evidence="7 8">
    <name type="scientific">Candidatus Olsenella pullistercoris</name>
    <dbReference type="NCBI Taxonomy" id="2838712"/>
    <lineage>
        <taxon>Bacteria</taxon>
        <taxon>Bacillati</taxon>
        <taxon>Actinomycetota</taxon>
        <taxon>Coriobacteriia</taxon>
        <taxon>Coriobacteriales</taxon>
        <taxon>Atopobiaceae</taxon>
        <taxon>Olsenella</taxon>
    </lineage>
</organism>
<reference evidence="7" key="1">
    <citation type="journal article" date="2021" name="PeerJ">
        <title>Extensive microbial diversity within the chicken gut microbiome revealed by metagenomics and culture.</title>
        <authorList>
            <person name="Gilroy R."/>
            <person name="Ravi A."/>
            <person name="Getino M."/>
            <person name="Pursley I."/>
            <person name="Horton D.L."/>
            <person name="Alikhan N.F."/>
            <person name="Baker D."/>
            <person name="Gharbi K."/>
            <person name="Hall N."/>
            <person name="Watson M."/>
            <person name="Adriaenssens E.M."/>
            <person name="Foster-Nyarko E."/>
            <person name="Jarju S."/>
            <person name="Secka A."/>
            <person name="Antonio M."/>
            <person name="Oren A."/>
            <person name="Chaudhuri R.R."/>
            <person name="La Ragione R."/>
            <person name="Hildebrand F."/>
            <person name="Pallen M.J."/>
        </authorList>
    </citation>
    <scope>NUCLEOTIDE SEQUENCE</scope>
    <source>
        <strain evidence="7">ChiHjej12B11-14209</strain>
    </source>
</reference>
<name>A0A9D2JCM7_9ACTN</name>
<accession>A0A9D2JCM7</accession>
<gene>
    <name evidence="7" type="ORF">IAA19_00540</name>
</gene>
<dbReference type="Proteomes" id="UP000824062">
    <property type="component" value="Unassembled WGS sequence"/>
</dbReference>
<dbReference type="GO" id="GO:0019350">
    <property type="term" value="P:teichoic acid biosynthetic process"/>
    <property type="evidence" value="ECO:0007669"/>
    <property type="project" value="UniProtKB-KW"/>
</dbReference>
<evidence type="ECO:0000256" key="6">
    <source>
        <dbReference type="ARBA" id="ARBA00023136"/>
    </source>
</evidence>
<comment type="subcellular location">
    <subcellularLocation>
        <location evidence="1">Cell membrane</location>
        <topology evidence="1">Peripheral membrane protein</topology>
    </subcellularLocation>
</comment>
<dbReference type="EMBL" id="DXBM01000010">
    <property type="protein sequence ID" value="HIZ45500.1"/>
    <property type="molecule type" value="Genomic_DNA"/>
</dbReference>
<protein>
    <submittedName>
        <fullName evidence="7">CDP-glycerol glycerophosphotransferase family protein</fullName>
    </submittedName>
</protein>
<keyword evidence="3" id="KW-1003">Cell membrane</keyword>
<comment type="similarity">
    <text evidence="2">Belongs to the CDP-glycerol glycerophosphotransferase family.</text>
</comment>
<dbReference type="SUPFAM" id="SSF53756">
    <property type="entry name" value="UDP-Glycosyltransferase/glycogen phosphorylase"/>
    <property type="match status" value="1"/>
</dbReference>
<evidence type="ECO:0000256" key="2">
    <source>
        <dbReference type="ARBA" id="ARBA00010488"/>
    </source>
</evidence>
<dbReference type="Pfam" id="PF04464">
    <property type="entry name" value="Glyphos_transf"/>
    <property type="match status" value="1"/>
</dbReference>
<reference evidence="7" key="2">
    <citation type="submission" date="2021-04" db="EMBL/GenBank/DDBJ databases">
        <authorList>
            <person name="Gilroy R."/>
        </authorList>
    </citation>
    <scope>NUCLEOTIDE SEQUENCE</scope>
    <source>
        <strain evidence="7">ChiHjej12B11-14209</strain>
    </source>
</reference>
<sequence>MALVVWLARLLYRSCCLFPQRRKIVLLSRQAARPLDFALLEPELSRRFPGCRIVWCCVAEIGRMSVSLMVRQIWHVATAELCLVDGYVPAVSLPKRHRSRVVQVWHALGAIKKFGYQALDTPAGRPSRIARELRMHRGYDLVIAGLPGAVPVFSEAFDVPEERIAALGLPRVDYLRSTDPALSDRRRRRFARADRVIAEAFAGESEEVLARPLVLYAPTFRKANADAYWLGHAVADLRRALAGANVRLVVAGHPLERAQDELGEEGAPVAFVHGVATIDLLHAAAFVITDYSTVAFEAGFAERPVLFYVPDIDEYRLSPGLNIDPLRDLPSLSSRSASGLVPVIAGERPYDVAAFRAFMERKARGVSAGAIGRIADTLEGLLGAQGEEGVPCGQSEL</sequence>
<dbReference type="Gene3D" id="3.40.50.11820">
    <property type="match status" value="1"/>
</dbReference>
<dbReference type="InterPro" id="IPR007554">
    <property type="entry name" value="Glycerophosphate_synth"/>
</dbReference>
<keyword evidence="6" id="KW-0472">Membrane</keyword>
<evidence type="ECO:0000313" key="8">
    <source>
        <dbReference type="Proteomes" id="UP000824062"/>
    </source>
</evidence>
<evidence type="ECO:0000256" key="3">
    <source>
        <dbReference type="ARBA" id="ARBA00022475"/>
    </source>
</evidence>
<dbReference type="AlphaFoldDB" id="A0A9D2JCM7"/>
<dbReference type="InterPro" id="IPR051612">
    <property type="entry name" value="Teichoic_Acid_Biosynth"/>
</dbReference>
<dbReference type="InterPro" id="IPR043149">
    <property type="entry name" value="TagF_N"/>
</dbReference>
<dbReference type="PANTHER" id="PTHR37316:SF1">
    <property type="entry name" value="TEICHOIC ACID GLYCEROL-PHOSPHATE PRIMASE"/>
    <property type="match status" value="1"/>
</dbReference>
<dbReference type="GO" id="GO:0005886">
    <property type="term" value="C:plasma membrane"/>
    <property type="evidence" value="ECO:0007669"/>
    <property type="project" value="UniProtKB-SubCell"/>
</dbReference>
<comment type="caution">
    <text evidence="7">The sequence shown here is derived from an EMBL/GenBank/DDBJ whole genome shotgun (WGS) entry which is preliminary data.</text>
</comment>
<proteinExistence type="inferred from homology"/>
<keyword evidence="5" id="KW-0777">Teichoic acid biosynthesis</keyword>
<evidence type="ECO:0000256" key="5">
    <source>
        <dbReference type="ARBA" id="ARBA00022944"/>
    </source>
</evidence>
<keyword evidence="4" id="KW-0808">Transferase</keyword>